<gene>
    <name evidence="1" type="ORF">NQ176_g9875</name>
</gene>
<protein>
    <submittedName>
        <fullName evidence="1">Uncharacterized protein</fullName>
    </submittedName>
</protein>
<proteinExistence type="predicted"/>
<name>A0ACC1MK34_9HYPO</name>
<comment type="caution">
    <text evidence="1">The sequence shown here is derived from an EMBL/GenBank/DDBJ whole genome shotgun (WGS) entry which is preliminary data.</text>
</comment>
<dbReference type="EMBL" id="JANJQO010002434">
    <property type="protein sequence ID" value="KAJ2967009.1"/>
    <property type="molecule type" value="Genomic_DNA"/>
</dbReference>
<evidence type="ECO:0000313" key="2">
    <source>
        <dbReference type="Proteomes" id="UP001143910"/>
    </source>
</evidence>
<keyword evidence="2" id="KW-1185">Reference proteome</keyword>
<dbReference type="Proteomes" id="UP001143910">
    <property type="component" value="Unassembled WGS sequence"/>
</dbReference>
<reference evidence="1" key="1">
    <citation type="submission" date="2022-08" db="EMBL/GenBank/DDBJ databases">
        <title>Genome Sequence of Lecanicillium fungicola.</title>
        <authorList>
            <person name="Buettner E."/>
        </authorList>
    </citation>
    <scope>NUCLEOTIDE SEQUENCE</scope>
    <source>
        <strain evidence="1">Babe33</strain>
    </source>
</reference>
<sequence length="172" mass="18712">MTSSKPKHSADEVASGTSLGTDRVRTVDSFQPSVAKYLRHIYDTHSGSRNSWTSSQTSDFARNIQQHEQVFADDADDVPALDLAGFLNYMSSSDAAVVLPRDDEDLSWPLSSYFVSSSHNTYLSGNQLYSDSTTDAYANVLLRGCRCVEIDVWDGTGSDAESSASSSDEESS</sequence>
<accession>A0ACC1MK34</accession>
<organism evidence="1 2">
    <name type="scientific">Zarea fungicola</name>
    <dbReference type="NCBI Taxonomy" id="93591"/>
    <lineage>
        <taxon>Eukaryota</taxon>
        <taxon>Fungi</taxon>
        <taxon>Dikarya</taxon>
        <taxon>Ascomycota</taxon>
        <taxon>Pezizomycotina</taxon>
        <taxon>Sordariomycetes</taxon>
        <taxon>Hypocreomycetidae</taxon>
        <taxon>Hypocreales</taxon>
        <taxon>Cordycipitaceae</taxon>
        <taxon>Zarea</taxon>
    </lineage>
</organism>
<evidence type="ECO:0000313" key="1">
    <source>
        <dbReference type="EMBL" id="KAJ2967009.1"/>
    </source>
</evidence>